<dbReference type="PANTHER" id="PTHR46474:SF1">
    <property type="entry name" value="TWO PORE CHANNEL PROTEIN 1"/>
    <property type="match status" value="1"/>
</dbReference>
<sequence length="940" mass="104499">MLSFRRLREFDMITERSGSTAGTGVDFFRNWPVALSSLLLGSSQFFLEGVEAWQPDKYRNGFRSKKSSLFREVLCESEIVVRCGWILFTTANFPDVMVPSYTDTRATFMFFLLYLVVSLYLLNNILLAAAYDAYKAHNFFAVLPMDRKAYSVGKAFRLLASETGAMKHNELQISKERWVQFVLHYYALLGPFAADALFHHVRSERDEFKSVLEGRMPVGFMAFSLNGTGPRSAQSQAVRWHDVQETCLGRRLLELFQDGIRVRIMIVTLTAVAAALIVNATLLELVAAAGILFVSPAMGGKFRDSPLRPWHGWFEAAQMGLEIWVMTAITIFFVLEMSLRMLVLGPARNDGSPADMDIGALKRKRGHLSAQRSPSLEDGSTKGIHGVAQTCVLRQLQSIFTVLSKQDLGHGPGFKPLAMDFYQGGLQNSFFAASHYWALNFNDILSGFVTLFSIMMVNNWFVIVNLIVLNILIALILESSQAVREELQEPIELDLTLEDAQLPGSREVLLQRMLMSDLMKYTSEGFSFQSLSPEGQILVNGETTSAESGHDIVYTDRFWLSGQFGLSVRVCERSLAVGQLCMASSRPPDVEALLGQGSLTPQAGPRLSCWFRRVAVFALLGAAALFAVVAGKRRKLLWFSEAESLVGLDGIPDGCFKRGMFYAGPHKLEGSTRTVEATPQDCQLRCGRTFACVAGMPAQQDLISDQAAKLDSYAQSHVFRPGSPNYDTTVAQLKVAMHTTISAAMGGSASAIGFIGALVYQASMFLQKMKVDDRVDASRAIAAQAIMARVIIAWAGTLSGLALFELKMTGNPRRYALTKTRRNRNSSNTSNNSSNNSNNTKNHNRNHNDNHNHNHSHSHNHNHNHNHNRDDSNSNSNTNTNTNTTNNNKKKKQEKGAQFSWWPDGGCLLTDDSSELKASTFKWSWTAPWALARDVYHFQL</sequence>
<name>A0A1Q9F1J1_SYMMI</name>
<feature type="transmembrane region" description="Helical" evidence="2">
    <location>
        <begin position="460"/>
        <end position="477"/>
    </location>
</feature>
<feature type="transmembrane region" description="Helical" evidence="2">
    <location>
        <begin position="264"/>
        <end position="293"/>
    </location>
</feature>
<comment type="caution">
    <text evidence="3">The sequence shown here is derived from an EMBL/GenBank/DDBJ whole genome shotgun (WGS) entry which is preliminary data.</text>
</comment>
<feature type="transmembrane region" description="Helical" evidence="2">
    <location>
        <begin position="610"/>
        <end position="630"/>
    </location>
</feature>
<feature type="transmembrane region" description="Helical" evidence="2">
    <location>
        <begin position="108"/>
        <end position="131"/>
    </location>
</feature>
<dbReference type="GO" id="GO:0022832">
    <property type="term" value="F:voltage-gated channel activity"/>
    <property type="evidence" value="ECO:0007669"/>
    <property type="project" value="InterPro"/>
</dbReference>
<organism evidence="3 4">
    <name type="scientific">Symbiodinium microadriaticum</name>
    <name type="common">Dinoflagellate</name>
    <name type="synonym">Zooxanthella microadriatica</name>
    <dbReference type="NCBI Taxonomy" id="2951"/>
    <lineage>
        <taxon>Eukaryota</taxon>
        <taxon>Sar</taxon>
        <taxon>Alveolata</taxon>
        <taxon>Dinophyceae</taxon>
        <taxon>Suessiales</taxon>
        <taxon>Symbiodiniaceae</taxon>
        <taxon>Symbiodinium</taxon>
    </lineage>
</organism>
<evidence type="ECO:0000256" key="1">
    <source>
        <dbReference type="SAM" id="MobiDB-lite"/>
    </source>
</evidence>
<evidence type="ECO:0000256" key="2">
    <source>
        <dbReference type="SAM" id="Phobius"/>
    </source>
</evidence>
<evidence type="ECO:0000313" key="3">
    <source>
        <dbReference type="EMBL" id="OLQ13462.1"/>
    </source>
</evidence>
<feature type="transmembrane region" description="Helical" evidence="2">
    <location>
        <begin position="741"/>
        <end position="760"/>
    </location>
</feature>
<dbReference type="AlphaFoldDB" id="A0A1Q9F1J1"/>
<keyword evidence="2" id="KW-0812">Transmembrane</keyword>
<feature type="compositionally biased region" description="Basic residues" evidence="1">
    <location>
        <begin position="853"/>
        <end position="866"/>
    </location>
</feature>
<keyword evidence="2" id="KW-0472">Membrane</keyword>
<gene>
    <name evidence="3" type="ORF">AK812_SmicGene2516</name>
</gene>
<dbReference type="GO" id="GO:0010008">
    <property type="term" value="C:endosome membrane"/>
    <property type="evidence" value="ECO:0007669"/>
    <property type="project" value="TreeGrafter"/>
</dbReference>
<feature type="transmembrane region" description="Helical" evidence="2">
    <location>
        <begin position="780"/>
        <end position="804"/>
    </location>
</feature>
<feature type="transmembrane region" description="Helical" evidence="2">
    <location>
        <begin position="313"/>
        <end position="335"/>
    </location>
</feature>
<keyword evidence="4" id="KW-1185">Reference proteome</keyword>
<dbReference type="EMBL" id="LSRX01000027">
    <property type="protein sequence ID" value="OLQ13462.1"/>
    <property type="molecule type" value="Genomic_DNA"/>
</dbReference>
<feature type="compositionally biased region" description="Low complexity" evidence="1">
    <location>
        <begin position="825"/>
        <end position="841"/>
    </location>
</feature>
<accession>A0A1Q9F1J1</accession>
<keyword evidence="2" id="KW-1133">Transmembrane helix</keyword>
<proteinExistence type="predicted"/>
<dbReference type="OrthoDB" id="10678609at2759"/>
<dbReference type="GO" id="GO:0005765">
    <property type="term" value="C:lysosomal membrane"/>
    <property type="evidence" value="ECO:0007669"/>
    <property type="project" value="InterPro"/>
</dbReference>
<evidence type="ECO:0000313" key="4">
    <source>
        <dbReference type="Proteomes" id="UP000186817"/>
    </source>
</evidence>
<dbReference type="PANTHER" id="PTHR46474">
    <property type="entry name" value="TWO PORE CALCIUM CHANNEL PROTEIN 1"/>
    <property type="match status" value="1"/>
</dbReference>
<feature type="region of interest" description="Disordered" evidence="1">
    <location>
        <begin position="815"/>
        <end position="899"/>
    </location>
</feature>
<reference evidence="3 4" key="1">
    <citation type="submission" date="2016-02" db="EMBL/GenBank/DDBJ databases">
        <title>Genome analysis of coral dinoflagellate symbionts highlights evolutionary adaptations to a symbiotic lifestyle.</title>
        <authorList>
            <person name="Aranda M."/>
            <person name="Li Y."/>
            <person name="Liew Y.J."/>
            <person name="Baumgarten S."/>
            <person name="Simakov O."/>
            <person name="Wilson M."/>
            <person name="Piel J."/>
            <person name="Ashoor H."/>
            <person name="Bougouffa S."/>
            <person name="Bajic V.B."/>
            <person name="Ryu T."/>
            <person name="Ravasi T."/>
            <person name="Bayer T."/>
            <person name="Micklem G."/>
            <person name="Kim H."/>
            <person name="Bhak J."/>
            <person name="Lajeunesse T.C."/>
            <person name="Voolstra C.R."/>
        </authorList>
    </citation>
    <scope>NUCLEOTIDE SEQUENCE [LARGE SCALE GENOMIC DNA]</scope>
    <source>
        <strain evidence="3 4">CCMP2467</strain>
    </source>
</reference>
<dbReference type="InterPro" id="IPR028801">
    <property type="entry name" value="TPC1_animal"/>
</dbReference>
<protein>
    <submittedName>
        <fullName evidence="3">Uncharacterized protein</fullName>
    </submittedName>
</protein>
<dbReference type="Proteomes" id="UP000186817">
    <property type="component" value="Unassembled WGS sequence"/>
</dbReference>
<feature type="compositionally biased region" description="Low complexity" evidence="1">
    <location>
        <begin position="873"/>
        <end position="887"/>
    </location>
</feature>